<dbReference type="AlphaFoldDB" id="A0A0L0VKH0"/>
<proteinExistence type="predicted"/>
<comment type="caution">
    <text evidence="1">The sequence shown here is derived from an EMBL/GenBank/DDBJ whole genome shotgun (WGS) entry which is preliminary data.</text>
</comment>
<dbReference type="OrthoDB" id="2506088at2759"/>
<protein>
    <submittedName>
        <fullName evidence="1">Uncharacterized protein</fullName>
    </submittedName>
</protein>
<keyword evidence="2" id="KW-1185">Reference proteome</keyword>
<name>A0A0L0VKH0_9BASI</name>
<dbReference type="Proteomes" id="UP000054564">
    <property type="component" value="Unassembled WGS sequence"/>
</dbReference>
<evidence type="ECO:0000313" key="2">
    <source>
        <dbReference type="Proteomes" id="UP000054564"/>
    </source>
</evidence>
<dbReference type="PANTHER" id="PTHR31912:SF34">
    <property type="entry name" value="NOTOCHORD-RELATED PROTEIN"/>
    <property type="match status" value="1"/>
</dbReference>
<gene>
    <name evidence="1" type="ORF">PSTG_07011</name>
</gene>
<accession>A0A0L0VKH0</accession>
<evidence type="ECO:0000313" key="1">
    <source>
        <dbReference type="EMBL" id="KNE99721.1"/>
    </source>
</evidence>
<sequence length="660" mass="74684">MELAEGIVDDIMELTENGVAAYDSGLGEEVLVTTTLLCFLADTPMHAEITSTMMPANSQNPCRACDLGVIRASQKRTMAYLQFFLQISATGSWIKNGVRSWLGIIANCYLLWQISKDPRTKTRVEKLGGQLGIKASINKQIYMYTYDIRAKKECATPANRHFLERIRLCDEEAPERLFNPFFQLPDFDGCTDTPVEILHVFLLGVVKYMVCDLMGKMKPAQLGLIEGRYRAFQKAGLNIPSLSPYYMAKHSSNFTGKEFKAVLQSAPFVLFDFMEPAERLAWIALCELAPLVFQTHIEEMGEYLCLVRFHPHKYLYYLFKITGQWVNKPKFHMLLHLADSIERFGPASLFATEKFESYNGVLRTASIHSNRQSPGKDIANTFAAYKAIRHLVCGGWFQDPKHSTRYITAAPSVGKLFLEQPLIQKTMDYNYVSHLPVKGVFPHPLNSKLSTKESVPEGLKSHLPSQQIFQHEAIQWTAHRVLKKGVSILASSYRHLNNLATKHQPGCIEHLWEARYKGNVSYWVCYTEYEAGGVDSYYQMRGIRKTELKKYANIQDVVATINVQHNCHAAGCVVAATGRVVLEREESEENNNIVMHTKSTKYIVNSSELPGTTALRDWADVPRGEEEIQDLIGMLKDGLAAWVQSDGEVDTEGENELEEY</sequence>
<dbReference type="PANTHER" id="PTHR31912">
    <property type="entry name" value="IP13529P"/>
    <property type="match status" value="1"/>
</dbReference>
<organism evidence="1 2">
    <name type="scientific">Puccinia striiformis f. sp. tritici PST-78</name>
    <dbReference type="NCBI Taxonomy" id="1165861"/>
    <lineage>
        <taxon>Eukaryota</taxon>
        <taxon>Fungi</taxon>
        <taxon>Dikarya</taxon>
        <taxon>Basidiomycota</taxon>
        <taxon>Pucciniomycotina</taxon>
        <taxon>Pucciniomycetes</taxon>
        <taxon>Pucciniales</taxon>
        <taxon>Pucciniaceae</taxon>
        <taxon>Puccinia</taxon>
    </lineage>
</organism>
<dbReference type="EMBL" id="AJIL01000043">
    <property type="protein sequence ID" value="KNE99721.1"/>
    <property type="molecule type" value="Genomic_DNA"/>
</dbReference>
<reference evidence="2" key="1">
    <citation type="submission" date="2014-03" db="EMBL/GenBank/DDBJ databases">
        <title>The Genome Sequence of Puccinia striiformis f. sp. tritici PST-78.</title>
        <authorList>
            <consortium name="The Broad Institute Genome Sequencing Platform"/>
            <person name="Cuomo C."/>
            <person name="Hulbert S."/>
            <person name="Chen X."/>
            <person name="Walker B."/>
            <person name="Young S.K."/>
            <person name="Zeng Q."/>
            <person name="Gargeya S."/>
            <person name="Fitzgerald M."/>
            <person name="Haas B."/>
            <person name="Abouelleil A."/>
            <person name="Alvarado L."/>
            <person name="Arachchi H.M."/>
            <person name="Berlin A.M."/>
            <person name="Chapman S.B."/>
            <person name="Goldberg J."/>
            <person name="Griggs A."/>
            <person name="Gujja S."/>
            <person name="Hansen M."/>
            <person name="Howarth C."/>
            <person name="Imamovic A."/>
            <person name="Larimer J."/>
            <person name="McCowan C."/>
            <person name="Montmayeur A."/>
            <person name="Murphy C."/>
            <person name="Neiman D."/>
            <person name="Pearson M."/>
            <person name="Priest M."/>
            <person name="Roberts A."/>
            <person name="Saif S."/>
            <person name="Shea T."/>
            <person name="Sisk P."/>
            <person name="Sykes S."/>
            <person name="Wortman J."/>
            <person name="Nusbaum C."/>
            <person name="Birren B."/>
        </authorList>
    </citation>
    <scope>NUCLEOTIDE SEQUENCE [LARGE SCALE GENOMIC DNA]</scope>
    <source>
        <strain evidence="2">race PST-78</strain>
    </source>
</reference>
<dbReference type="STRING" id="1165861.A0A0L0VKH0"/>